<reference evidence="2" key="1">
    <citation type="journal article" date="2022" name="Cladistics">
        <title>Diversification of the phytophagous lineages of true bugs (Insecta: Hemiptera: Heteroptera) shortly after that of the flowering plants.</title>
        <authorList>
            <person name="Ye F."/>
            <person name="Kment P."/>
            <person name="Redei D."/>
            <person name="Luo J.Y."/>
            <person name="Wang Y.H."/>
            <person name="Kuechler S.M."/>
            <person name="Zhang W.W."/>
            <person name="Chen P.P."/>
            <person name="Wu H.Y."/>
            <person name="Wu Y.Z."/>
            <person name="Sun X.Y."/>
            <person name="Ding L."/>
            <person name="Wang Y.R."/>
            <person name="Xie Q."/>
        </authorList>
    </citation>
    <scope>NUCLEOTIDE SEQUENCE</scope>
</reference>
<sequence>MPQMAPLWWELLFATFMMLYMFMNILIFWLNSTSFNNTKIKKKSYKNINWKF</sequence>
<accession>A0A8T9ZX06</accession>
<dbReference type="AlphaFoldDB" id="A0A8T9ZX06"/>
<protein>
    <submittedName>
        <fullName evidence="2">ATPase subunit 8</fullName>
    </submittedName>
</protein>
<keyword evidence="1" id="KW-0812">Transmembrane</keyword>
<evidence type="ECO:0000313" key="2">
    <source>
        <dbReference type="EMBL" id="UPL65510.1"/>
    </source>
</evidence>
<name>A0A8T9ZX06_9HEMI</name>
<keyword evidence="1" id="KW-0472">Membrane</keyword>
<evidence type="ECO:0000256" key="1">
    <source>
        <dbReference type="SAM" id="Phobius"/>
    </source>
</evidence>
<feature type="transmembrane region" description="Helical" evidence="1">
    <location>
        <begin position="12"/>
        <end position="32"/>
    </location>
</feature>
<geneLocation type="mitochondrion" evidence="2"/>
<keyword evidence="2" id="KW-0496">Mitochondrion</keyword>
<proteinExistence type="predicted"/>
<organism evidence="2">
    <name type="scientific">Metacanthus pulchellus</name>
    <dbReference type="NCBI Taxonomy" id="2813417"/>
    <lineage>
        <taxon>Eukaryota</taxon>
        <taxon>Metazoa</taxon>
        <taxon>Ecdysozoa</taxon>
        <taxon>Arthropoda</taxon>
        <taxon>Hexapoda</taxon>
        <taxon>Insecta</taxon>
        <taxon>Pterygota</taxon>
        <taxon>Neoptera</taxon>
        <taxon>Paraneoptera</taxon>
        <taxon>Hemiptera</taxon>
        <taxon>Heteroptera</taxon>
        <taxon>Panheteroptera</taxon>
        <taxon>Pentatomomorpha</taxon>
        <taxon>Lygaeoidea</taxon>
        <taxon>Berytidae</taxon>
        <taxon>Metacanthus</taxon>
    </lineage>
</organism>
<keyword evidence="1" id="KW-1133">Transmembrane helix</keyword>
<dbReference type="EMBL" id="MW619662">
    <property type="protein sequence ID" value="UPL65510.1"/>
    <property type="molecule type" value="Genomic_DNA"/>
</dbReference>